<dbReference type="PANTHER" id="PTHR32481:SF7">
    <property type="entry name" value="AMINOPEPTIDASE YHFE-RELATED"/>
    <property type="match status" value="1"/>
</dbReference>
<comment type="similarity">
    <text evidence="1 6">Belongs to the peptidase M42 family.</text>
</comment>
<evidence type="ECO:0000256" key="6">
    <source>
        <dbReference type="PIRNR" id="PIRNR001123"/>
    </source>
</evidence>
<name>W4QRD1_HALA3</name>
<comment type="cofactor">
    <cofactor evidence="8">
        <name>a divalent metal cation</name>
        <dbReference type="ChEBI" id="CHEBI:60240"/>
    </cofactor>
    <text evidence="8">Binds 2 divalent metal cations per subunit.</text>
</comment>
<evidence type="ECO:0000256" key="1">
    <source>
        <dbReference type="ARBA" id="ARBA00006272"/>
    </source>
</evidence>
<comment type="caution">
    <text evidence="9">The sequence shown here is derived from an EMBL/GenBank/DDBJ whole genome shotgun (WGS) entry which is preliminary data.</text>
</comment>
<dbReference type="InterPro" id="IPR023367">
    <property type="entry name" value="Peptidase_M42_dom2"/>
</dbReference>
<accession>W4QRD1</accession>
<evidence type="ECO:0000256" key="5">
    <source>
        <dbReference type="ARBA" id="ARBA00022801"/>
    </source>
</evidence>
<dbReference type="PIRSF" id="PIRSF001123">
    <property type="entry name" value="PepA_GA"/>
    <property type="match status" value="1"/>
</dbReference>
<dbReference type="SUPFAM" id="SSF53187">
    <property type="entry name" value="Zn-dependent exopeptidases"/>
    <property type="match status" value="1"/>
</dbReference>
<protein>
    <submittedName>
        <fullName evidence="9">Deblocking aminopeptidase</fullName>
    </submittedName>
</protein>
<dbReference type="GO" id="GO:0046872">
    <property type="term" value="F:metal ion binding"/>
    <property type="evidence" value="ECO:0007669"/>
    <property type="project" value="UniProtKB-UniRule"/>
</dbReference>
<keyword evidence="10" id="KW-1185">Reference proteome</keyword>
<dbReference type="PANTHER" id="PTHR32481">
    <property type="entry name" value="AMINOPEPTIDASE"/>
    <property type="match status" value="1"/>
</dbReference>
<dbReference type="STRING" id="1236973.JCM9157_1731"/>
<evidence type="ECO:0000256" key="3">
    <source>
        <dbReference type="ARBA" id="ARBA00022670"/>
    </source>
</evidence>
<dbReference type="EMBL" id="BAUV01000009">
    <property type="protein sequence ID" value="GAE34660.1"/>
    <property type="molecule type" value="Genomic_DNA"/>
</dbReference>
<dbReference type="Gene3D" id="3.40.630.10">
    <property type="entry name" value="Zn peptidases"/>
    <property type="match status" value="1"/>
</dbReference>
<dbReference type="Gene3D" id="2.40.30.40">
    <property type="entry name" value="Peptidase M42, domain 2"/>
    <property type="match status" value="1"/>
</dbReference>
<dbReference type="Proteomes" id="UP000018896">
    <property type="component" value="Unassembled WGS sequence"/>
</dbReference>
<dbReference type="SUPFAM" id="SSF101821">
    <property type="entry name" value="Aminopeptidase/glucanase lid domain"/>
    <property type="match status" value="1"/>
</dbReference>
<dbReference type="GO" id="GO:0006508">
    <property type="term" value="P:proteolysis"/>
    <property type="evidence" value="ECO:0007669"/>
    <property type="project" value="UniProtKB-KW"/>
</dbReference>
<feature type="active site" description="Proton acceptor" evidence="7">
    <location>
        <position position="222"/>
    </location>
</feature>
<dbReference type="eggNOG" id="COG1363">
    <property type="taxonomic scope" value="Bacteria"/>
</dbReference>
<evidence type="ECO:0000313" key="9">
    <source>
        <dbReference type="EMBL" id="GAE34660.1"/>
    </source>
</evidence>
<feature type="binding site" evidence="8">
    <location>
        <position position="190"/>
    </location>
    <ligand>
        <name>Zn(2+)</name>
        <dbReference type="ChEBI" id="CHEBI:29105"/>
        <label>1</label>
    </ligand>
</feature>
<dbReference type="InterPro" id="IPR008007">
    <property type="entry name" value="Peptidase_M42"/>
</dbReference>
<keyword evidence="3" id="KW-0645">Protease</keyword>
<reference evidence="9 10" key="1">
    <citation type="journal article" date="2014" name="Genome Announc.">
        <title>Draft Genome Sequences of Three Alkaliphilic Bacillus Strains, Bacillus wakoensis JCM 9140T, Bacillus akibai JCM 9157T, and Bacillus hemicellulosilyticus JCM 9152T.</title>
        <authorList>
            <person name="Yuki M."/>
            <person name="Oshima K."/>
            <person name="Suda W."/>
            <person name="Oshida Y."/>
            <person name="Kitamura K."/>
            <person name="Iida T."/>
            <person name="Hattori M."/>
            <person name="Ohkuma M."/>
        </authorList>
    </citation>
    <scope>NUCLEOTIDE SEQUENCE [LARGE SCALE GENOMIC DNA]</scope>
    <source>
        <strain evidence="9 10">JCM 9157</strain>
    </source>
</reference>
<dbReference type="InterPro" id="IPR051464">
    <property type="entry name" value="Peptidase_M42_aminopept"/>
</dbReference>
<dbReference type="Pfam" id="PF05343">
    <property type="entry name" value="Peptidase_M42"/>
    <property type="match status" value="1"/>
</dbReference>
<evidence type="ECO:0000256" key="2">
    <source>
        <dbReference type="ARBA" id="ARBA00022438"/>
    </source>
</evidence>
<sequence>MTKWTKRKVGKDLLELLKKLTNLHGPCGYEQPVSKWIKEMMIPLVDEVNVDSLGNVVAKKKGLKLGKTTIITAHMDEIGFIVKKIEKNGLIRFEKLGGHDDRILLAQKVQIRTKGGLITGVIGTISAHYAKFDDPKKVRNHRQLYIDIGVNNEEDALRLGIRVGDPITWYPTIDVLGNETTGRIVGKGFDDRAGCAVLIRTLQELQNYSISGEVIAMFTVQEEVGLRGAEVSARQVEADVAIAIDTTAVSDTPEETMDQSLALGAGAGIKIMDFSLIAHPAVKDSLVELAESKNIPFQLEVFPGIGTDGGAVSLANKGIPTGVISIPSRYAHSPVEVIDLKDLEASKDLLVTFLTSDQYTVFPFVE</sequence>
<proteinExistence type="inferred from homology"/>
<dbReference type="CDD" id="cd05656">
    <property type="entry name" value="M42_Frv"/>
    <property type="match status" value="1"/>
</dbReference>
<feature type="binding site" evidence="8">
    <location>
        <position position="332"/>
    </location>
    <ligand>
        <name>Zn(2+)</name>
        <dbReference type="ChEBI" id="CHEBI:29105"/>
        <label>2</label>
    </ligand>
</feature>
<evidence type="ECO:0000256" key="4">
    <source>
        <dbReference type="ARBA" id="ARBA00022723"/>
    </source>
</evidence>
<keyword evidence="5" id="KW-0378">Hydrolase</keyword>
<organism evidence="9 10">
    <name type="scientific">Halalkalibacter akibai (strain ATCC 43226 / DSM 21942 / CIP 109018 / JCM 9157 / 1139)</name>
    <name type="common">Bacillus akibai</name>
    <dbReference type="NCBI Taxonomy" id="1236973"/>
    <lineage>
        <taxon>Bacteria</taxon>
        <taxon>Bacillati</taxon>
        <taxon>Bacillota</taxon>
        <taxon>Bacilli</taxon>
        <taxon>Bacillales</taxon>
        <taxon>Bacillaceae</taxon>
        <taxon>Halalkalibacter</taxon>
    </lineage>
</organism>
<evidence type="ECO:0000256" key="8">
    <source>
        <dbReference type="PIRSR" id="PIRSR001123-2"/>
    </source>
</evidence>
<evidence type="ECO:0000313" key="10">
    <source>
        <dbReference type="Proteomes" id="UP000018896"/>
    </source>
</evidence>
<gene>
    <name evidence="9" type="ORF">JCM9157_1731</name>
</gene>
<evidence type="ECO:0000256" key="7">
    <source>
        <dbReference type="PIRSR" id="PIRSR001123-1"/>
    </source>
</evidence>
<keyword evidence="4 8" id="KW-0479">Metal-binding</keyword>
<feature type="binding site" evidence="8">
    <location>
        <position position="245"/>
    </location>
    <ligand>
        <name>Zn(2+)</name>
        <dbReference type="ChEBI" id="CHEBI:29105"/>
        <label>1</label>
    </ligand>
</feature>
<keyword evidence="2 9" id="KW-0031">Aminopeptidase</keyword>
<feature type="binding site" evidence="8">
    <location>
        <position position="74"/>
    </location>
    <ligand>
        <name>Zn(2+)</name>
        <dbReference type="ChEBI" id="CHEBI:29105"/>
        <label>1</label>
    </ligand>
</feature>
<dbReference type="GO" id="GO:0004177">
    <property type="term" value="F:aminopeptidase activity"/>
    <property type="evidence" value="ECO:0007669"/>
    <property type="project" value="UniProtKB-UniRule"/>
</dbReference>
<feature type="binding site" evidence="8">
    <location>
        <position position="190"/>
    </location>
    <ligand>
        <name>Zn(2+)</name>
        <dbReference type="ChEBI" id="CHEBI:29105"/>
        <label>2</label>
    </ligand>
</feature>
<dbReference type="AlphaFoldDB" id="W4QRD1"/>
<feature type="binding site" evidence="8">
    <location>
        <position position="223"/>
    </location>
    <ligand>
        <name>Zn(2+)</name>
        <dbReference type="ChEBI" id="CHEBI:29105"/>
        <label>2</label>
    </ligand>
</feature>